<dbReference type="Proteomes" id="UP001302949">
    <property type="component" value="Unassembled WGS sequence"/>
</dbReference>
<dbReference type="InterPro" id="IPR008551">
    <property type="entry name" value="TANGO2"/>
</dbReference>
<dbReference type="RefSeq" id="WP_323295450.1">
    <property type="nucleotide sequence ID" value="NZ_JAYFUM010000005.1"/>
</dbReference>
<dbReference type="EMBL" id="JAYFUM010000005">
    <property type="protein sequence ID" value="MEA5138281.1"/>
    <property type="molecule type" value="Genomic_DNA"/>
</dbReference>
<reference evidence="1 2" key="1">
    <citation type="submission" date="2023-12" db="EMBL/GenBank/DDBJ databases">
        <title>Novel species of the genus Arcicella isolated from rivers.</title>
        <authorList>
            <person name="Lu H."/>
        </authorList>
    </citation>
    <scope>NUCLEOTIDE SEQUENCE [LARGE SCALE GENOMIC DNA]</scope>
    <source>
        <strain evidence="1 2">KCTC 23307</strain>
    </source>
</reference>
<dbReference type="PANTHER" id="PTHR17985">
    <property type="entry name" value="SER/THR-RICH PROTEIN T10 IN DGCR REGION"/>
    <property type="match status" value="1"/>
</dbReference>
<evidence type="ECO:0000313" key="2">
    <source>
        <dbReference type="Proteomes" id="UP001302949"/>
    </source>
</evidence>
<comment type="caution">
    <text evidence="1">The sequence shown here is derived from an EMBL/GenBank/DDBJ whole genome shotgun (WGS) entry which is preliminary data.</text>
</comment>
<evidence type="ECO:0000313" key="1">
    <source>
        <dbReference type="EMBL" id="MEA5138281.1"/>
    </source>
</evidence>
<keyword evidence="2" id="KW-1185">Reference proteome</keyword>
<dbReference type="Pfam" id="PF05742">
    <property type="entry name" value="TANGO2"/>
    <property type="match status" value="1"/>
</dbReference>
<name>A0ABU5Q611_9BACT</name>
<accession>A0ABU5Q611</accession>
<sequence length="238" mass="27642">MCVLTYLPDNQGGFILTNNRDEAVARPKAIPPKKYNIHGKTVFFPKDALAGGTWLATSEDFTLCLLNGAFQKHTPTPPYRQSRGQIILDFFKFNCPEHFIQQYDFEGIENFTLVILSHQNGKRAILEIRWDGKTLYQSKKNPNESHIWSSATLYSDEIRHLREKWFADFQEKFPHKTAEEVIDFHLNGGTGDLHNDMRVNRNDELVTQCVFQIVKQEAYLSFSFHDLLAEEALRYRVL</sequence>
<dbReference type="PANTHER" id="PTHR17985:SF8">
    <property type="entry name" value="TRANSPORT AND GOLGI ORGANIZATION PROTEIN 2 HOMOLOG"/>
    <property type="match status" value="1"/>
</dbReference>
<protein>
    <submittedName>
        <fullName evidence="1">NRDE family protein</fullName>
    </submittedName>
</protein>
<proteinExistence type="predicted"/>
<gene>
    <name evidence="1" type="ORF">VB248_04015</name>
</gene>
<organism evidence="1 2">
    <name type="scientific">Arcicella rigui</name>
    <dbReference type="NCBI Taxonomy" id="797020"/>
    <lineage>
        <taxon>Bacteria</taxon>
        <taxon>Pseudomonadati</taxon>
        <taxon>Bacteroidota</taxon>
        <taxon>Cytophagia</taxon>
        <taxon>Cytophagales</taxon>
        <taxon>Flectobacillaceae</taxon>
        <taxon>Arcicella</taxon>
    </lineage>
</organism>